<feature type="domain" description="Cyclic nucleotide-binding" evidence="1">
    <location>
        <begin position="10"/>
        <end position="114"/>
    </location>
</feature>
<reference evidence="2" key="1">
    <citation type="submission" date="2024-05" db="EMBL/GenBank/DDBJ databases">
        <title>Pontimicrobium maritimus sp. nov., isolated form sea water.</title>
        <authorList>
            <person name="Muhammad N."/>
            <person name="Vuong T.Q."/>
            <person name="Han H.L."/>
            <person name="Kim S.-G."/>
        </authorList>
    </citation>
    <scope>NUCLEOTIDE SEQUENCE</scope>
    <source>
        <strain evidence="2">SW4</strain>
    </source>
</reference>
<dbReference type="CDD" id="cd00038">
    <property type="entry name" value="CAP_ED"/>
    <property type="match status" value="1"/>
</dbReference>
<dbReference type="SUPFAM" id="SSF51206">
    <property type="entry name" value="cAMP-binding domain-like"/>
    <property type="match status" value="1"/>
</dbReference>
<sequence>MNANFVFLNSFTEVDETTFKKLTNISSYKVLKKNEVIVKEGEIASTNVYMLISGIMRAYINSESGKQHNKKIFAPRSFVGSLTAIITNKPSKLTYEALTECKVIEVDFETFLKLSKIDIKFSNLYNSILERIFIEYERRNLELMTLNATERYKNLRKSISNIDDLIPQFQIASFLNITPVQLSRIRKKMN</sequence>
<protein>
    <submittedName>
        <fullName evidence="2">Crp/Fnr family transcriptional regulator</fullName>
    </submittedName>
</protein>
<evidence type="ECO:0000313" key="2">
    <source>
        <dbReference type="EMBL" id="XBG62710.1"/>
    </source>
</evidence>
<dbReference type="RefSeq" id="WP_347926123.1">
    <property type="nucleotide sequence ID" value="NZ_CP157199.1"/>
</dbReference>
<proteinExistence type="predicted"/>
<dbReference type="InterPro" id="IPR018490">
    <property type="entry name" value="cNMP-bd_dom_sf"/>
</dbReference>
<dbReference type="SMART" id="SM00100">
    <property type="entry name" value="cNMP"/>
    <property type="match status" value="1"/>
</dbReference>
<evidence type="ECO:0000259" key="1">
    <source>
        <dbReference type="PROSITE" id="PS50042"/>
    </source>
</evidence>
<accession>A0AAU7BWP6</accession>
<dbReference type="AlphaFoldDB" id="A0AAU7BWP6"/>
<dbReference type="Pfam" id="PF00027">
    <property type="entry name" value="cNMP_binding"/>
    <property type="match status" value="1"/>
</dbReference>
<gene>
    <name evidence="2" type="ORF">ABGB03_07295</name>
</gene>
<dbReference type="InterPro" id="IPR014710">
    <property type="entry name" value="RmlC-like_jellyroll"/>
</dbReference>
<dbReference type="InterPro" id="IPR000595">
    <property type="entry name" value="cNMP-bd_dom"/>
</dbReference>
<dbReference type="PROSITE" id="PS50042">
    <property type="entry name" value="CNMP_BINDING_3"/>
    <property type="match status" value="1"/>
</dbReference>
<organism evidence="2">
    <name type="scientific">Pontimicrobium sp. SW4</name>
    <dbReference type="NCBI Taxonomy" id="3153519"/>
    <lineage>
        <taxon>Bacteria</taxon>
        <taxon>Pseudomonadati</taxon>
        <taxon>Bacteroidota</taxon>
        <taxon>Flavobacteriia</taxon>
        <taxon>Flavobacteriales</taxon>
        <taxon>Flavobacteriaceae</taxon>
        <taxon>Pontimicrobium</taxon>
    </lineage>
</organism>
<dbReference type="EMBL" id="CP157199">
    <property type="protein sequence ID" value="XBG62710.1"/>
    <property type="molecule type" value="Genomic_DNA"/>
</dbReference>
<name>A0AAU7BWP6_9FLAO</name>
<dbReference type="Gene3D" id="2.60.120.10">
    <property type="entry name" value="Jelly Rolls"/>
    <property type="match status" value="1"/>
</dbReference>